<dbReference type="SMART" id="SM00432">
    <property type="entry name" value="MADS"/>
    <property type="match status" value="1"/>
</dbReference>
<dbReference type="PROSITE" id="PS00350">
    <property type="entry name" value="MADS_BOX_1"/>
    <property type="match status" value="1"/>
</dbReference>
<dbReference type="InterPro" id="IPR002100">
    <property type="entry name" value="TF_MADSbox"/>
</dbReference>
<reference evidence="8" key="1">
    <citation type="submission" date="2021-02" db="EMBL/GenBank/DDBJ databases">
        <authorList>
            <person name="Nowell W R."/>
        </authorList>
    </citation>
    <scope>NUCLEOTIDE SEQUENCE</scope>
</reference>
<dbReference type="Proteomes" id="UP000663852">
    <property type="component" value="Unassembled WGS sequence"/>
</dbReference>
<dbReference type="PROSITE" id="PS50066">
    <property type="entry name" value="MADS_BOX_2"/>
    <property type="match status" value="1"/>
</dbReference>
<evidence type="ECO:0000256" key="5">
    <source>
        <dbReference type="ARBA" id="ARBA00023242"/>
    </source>
</evidence>
<dbReference type="InterPro" id="IPR031947">
    <property type="entry name" value="Headcase_mid"/>
</dbReference>
<dbReference type="GO" id="GO:0000977">
    <property type="term" value="F:RNA polymerase II transcription regulatory region sequence-specific DNA binding"/>
    <property type="evidence" value="ECO:0007669"/>
    <property type="project" value="InterPro"/>
</dbReference>
<feature type="compositionally biased region" description="Low complexity" evidence="6">
    <location>
        <begin position="57"/>
        <end position="76"/>
    </location>
</feature>
<dbReference type="GO" id="GO:0005634">
    <property type="term" value="C:nucleus"/>
    <property type="evidence" value="ECO:0007669"/>
    <property type="project" value="UniProtKB-SubCell"/>
</dbReference>
<dbReference type="GO" id="GO:0046983">
    <property type="term" value="F:protein dimerization activity"/>
    <property type="evidence" value="ECO:0007669"/>
    <property type="project" value="InterPro"/>
</dbReference>
<dbReference type="PANTHER" id="PTHR13425">
    <property type="entry name" value="HEADCASE PROTEIN"/>
    <property type="match status" value="1"/>
</dbReference>
<evidence type="ECO:0000256" key="6">
    <source>
        <dbReference type="SAM" id="MobiDB-lite"/>
    </source>
</evidence>
<name>A0A814LP28_ADIRI</name>
<protein>
    <recommendedName>
        <fullName evidence="7">MADS-box domain-containing protein</fullName>
    </recommendedName>
</protein>
<evidence type="ECO:0000256" key="1">
    <source>
        <dbReference type="ARBA" id="ARBA00004123"/>
    </source>
</evidence>
<dbReference type="Pfam" id="PF00319">
    <property type="entry name" value="SRF-TF"/>
    <property type="match status" value="1"/>
</dbReference>
<evidence type="ECO:0000256" key="3">
    <source>
        <dbReference type="ARBA" id="ARBA00023125"/>
    </source>
</evidence>
<dbReference type="Pfam" id="PF16002">
    <property type="entry name" value="Headcase"/>
    <property type="match status" value="1"/>
</dbReference>
<dbReference type="InterPro" id="IPR036879">
    <property type="entry name" value="TF_MADSbox_sf"/>
</dbReference>
<evidence type="ECO:0000259" key="7">
    <source>
        <dbReference type="PROSITE" id="PS50066"/>
    </source>
</evidence>
<dbReference type="AlphaFoldDB" id="A0A814LP28"/>
<dbReference type="EMBL" id="CAJNOJ010000084">
    <property type="protein sequence ID" value="CAF1067697.1"/>
    <property type="molecule type" value="Genomic_DNA"/>
</dbReference>
<organism evidence="8 9">
    <name type="scientific">Adineta ricciae</name>
    <name type="common">Rotifer</name>
    <dbReference type="NCBI Taxonomy" id="249248"/>
    <lineage>
        <taxon>Eukaryota</taxon>
        <taxon>Metazoa</taxon>
        <taxon>Spiralia</taxon>
        <taxon>Gnathifera</taxon>
        <taxon>Rotifera</taxon>
        <taxon>Eurotatoria</taxon>
        <taxon>Bdelloidea</taxon>
        <taxon>Adinetida</taxon>
        <taxon>Adinetidae</taxon>
        <taxon>Adineta</taxon>
    </lineage>
</organism>
<feature type="compositionally biased region" description="Low complexity" evidence="6">
    <location>
        <begin position="25"/>
        <end position="49"/>
    </location>
</feature>
<gene>
    <name evidence="8" type="ORF">EDS130_LOCUS18269</name>
</gene>
<dbReference type="GO" id="GO:0045944">
    <property type="term" value="P:positive regulation of transcription by RNA polymerase II"/>
    <property type="evidence" value="ECO:0007669"/>
    <property type="project" value="InterPro"/>
</dbReference>
<proteinExistence type="predicted"/>
<sequence>MTDTDRSQPLNVPRGGRSARYRTHSSGSLSSSFGSPSGLTNINNNNGGIPMTHNKKSGVGSSGNSNIGSLSTTMGSGSTGGTLPQFDEKHAAAGNIFEHRQDWSILNRLPLHKRNAIHIRLEDEGPYGNDETRCFVLSQLSMVGCTDVACTVCGQSMVVYDRYPLVDGTLFLSPIKHSDNGKVSVAVYHNDRQLYLHGICLECLSMRSLHVLCRLCKTKFNFDPIIFGTLYYYDLFAAFPCCQARLSCSKCFQPIVSIKDGLINFSNYSSEFECGHCGMKSHHFPSAFLILVCRAQRQQDKFLWHHHLFAFVYLLKRFYSNKTKPIWLCTKILSMLHDNQTNTAFNTKHPANNKNTSPKKIMGRKKINITRINDERTRQVTFTKRKFGLMKKAYELSVLCGCEIALMIFNSNDRLFQYASSDINKVLLKYAEYNEPHESCTNVDIIDILNKKHPTMKPVASGSSEDTEILEQHDDSNEQTFGDSVNSFLTHSNLSCSSSTNNSHDMTFLNNNNNNNNVPTAFSTTTVLPDFQYLTSPSGDKFVSTATSNHIPIYSIPKSVDAIQYGNNITNNTNLHSNSTHVTQSTSATMNSFITQQPTTNIGRIMTVGPDMNVSSIDISALASQLTSNFLASLTNATVVTTANNGSAAIPINLINRDSQTTNIGTGQTIMLTNSPNSIVLTGQQQQQHQQQTQPICRNVIKQEPILYTTAAGRNDLCYETNLKQTHLWP</sequence>
<feature type="domain" description="MADS-box" evidence="7">
    <location>
        <begin position="362"/>
        <end position="422"/>
    </location>
</feature>
<evidence type="ECO:0000313" key="9">
    <source>
        <dbReference type="Proteomes" id="UP000663852"/>
    </source>
</evidence>
<keyword evidence="3" id="KW-0238">DNA-binding</keyword>
<evidence type="ECO:0000256" key="2">
    <source>
        <dbReference type="ARBA" id="ARBA00023015"/>
    </source>
</evidence>
<dbReference type="InterPro" id="IPR026066">
    <property type="entry name" value="Headcase"/>
</dbReference>
<dbReference type="PANTHER" id="PTHR13425:SF3">
    <property type="entry name" value="HEADCASE PROTEIN HOMOLOG"/>
    <property type="match status" value="1"/>
</dbReference>
<dbReference type="PRINTS" id="PR00404">
    <property type="entry name" value="MADSDOMAIN"/>
</dbReference>
<accession>A0A814LP28</accession>
<dbReference type="SUPFAM" id="SSF55455">
    <property type="entry name" value="SRF-like"/>
    <property type="match status" value="1"/>
</dbReference>
<keyword evidence="2" id="KW-0805">Transcription regulation</keyword>
<evidence type="ECO:0000313" key="8">
    <source>
        <dbReference type="EMBL" id="CAF1067697.1"/>
    </source>
</evidence>
<dbReference type="CDD" id="cd00265">
    <property type="entry name" value="MADS_MEF2_like"/>
    <property type="match status" value="1"/>
</dbReference>
<comment type="subcellular location">
    <subcellularLocation>
        <location evidence="1">Nucleus</location>
    </subcellularLocation>
</comment>
<dbReference type="InterPro" id="IPR033896">
    <property type="entry name" value="MEF2-like_N"/>
</dbReference>
<dbReference type="Gene3D" id="3.40.1810.10">
    <property type="entry name" value="Transcription factor, MADS-box"/>
    <property type="match status" value="1"/>
</dbReference>
<feature type="region of interest" description="Disordered" evidence="6">
    <location>
        <begin position="1"/>
        <end position="83"/>
    </location>
</feature>
<comment type="caution">
    <text evidence="8">The sequence shown here is derived from an EMBL/GenBank/DDBJ whole genome shotgun (WGS) entry which is preliminary data.</text>
</comment>
<dbReference type="OrthoDB" id="1898716at2759"/>
<keyword evidence="5" id="KW-0539">Nucleus</keyword>
<keyword evidence="4" id="KW-0804">Transcription</keyword>
<evidence type="ECO:0000256" key="4">
    <source>
        <dbReference type="ARBA" id="ARBA00023163"/>
    </source>
</evidence>